<dbReference type="Gene3D" id="3.10.10.10">
    <property type="entry name" value="HIV Type 1 Reverse Transcriptase, subunit A, domain 1"/>
    <property type="match status" value="1"/>
</dbReference>
<sequence>MPAVHWPIPRCDYVTDDLDAAIVDILITVHGTTHASGAVTVAKVEQLKRPVISTAGTSEEWANLNHGSPITLKQRKLPAVTRTLAIDHHLYDNLSDTWISKASQPQSLVNLVLRILPEDYEAFSFNLTKITNTVAISVMADTGCQSCLAGIKVIHRLGINQTELIPVNIKMHAANNKGITILGATILRISGKDGQGRHVETRQMKYFTDNSDKLLISREACIALRMISDSFPTIGEIDDTQQTLGTGNSLNITNNIGSVNSLDTTCNCPQRKLPLPMPRNLPYLATEHNLEKIKQFLMDYYKSSTFNTCDHQPLPLMDGPPMRLMVDPEAEPVAHHTPAPVKIHWKEEVKAGLDQDVRLGVLEPVTWCHRMVVCAKKNGKQRRTVDFQPLNVHSTRETHHTPSPFHQARSVPNGKRKTVFDAWNSYHSAPIPKRRSPSDYLHYTLGKISLQDGSSRLHSFRRRLYKTI</sequence>
<evidence type="ECO:0000313" key="2">
    <source>
        <dbReference type="Proteomes" id="UP000596742"/>
    </source>
</evidence>
<dbReference type="EMBL" id="UYJE01001369">
    <property type="protein sequence ID" value="VDI01655.1"/>
    <property type="molecule type" value="Genomic_DNA"/>
</dbReference>
<proteinExistence type="predicted"/>
<organism evidence="1 2">
    <name type="scientific">Mytilus galloprovincialis</name>
    <name type="common">Mediterranean mussel</name>
    <dbReference type="NCBI Taxonomy" id="29158"/>
    <lineage>
        <taxon>Eukaryota</taxon>
        <taxon>Metazoa</taxon>
        <taxon>Spiralia</taxon>
        <taxon>Lophotrochozoa</taxon>
        <taxon>Mollusca</taxon>
        <taxon>Bivalvia</taxon>
        <taxon>Autobranchia</taxon>
        <taxon>Pteriomorphia</taxon>
        <taxon>Mytilida</taxon>
        <taxon>Mytiloidea</taxon>
        <taxon>Mytilidae</taxon>
        <taxon>Mytilinae</taxon>
        <taxon>Mytilus</taxon>
    </lineage>
</organism>
<dbReference type="Gene3D" id="3.30.70.270">
    <property type="match status" value="1"/>
</dbReference>
<dbReference type="InterPro" id="IPR043502">
    <property type="entry name" value="DNA/RNA_pol_sf"/>
</dbReference>
<protein>
    <recommendedName>
        <fullName evidence="3">Peptidase A2 domain-containing protein</fullName>
    </recommendedName>
</protein>
<dbReference type="InterPro" id="IPR043128">
    <property type="entry name" value="Rev_trsase/Diguanyl_cyclase"/>
</dbReference>
<keyword evidence="2" id="KW-1185">Reference proteome</keyword>
<dbReference type="SUPFAM" id="SSF56672">
    <property type="entry name" value="DNA/RNA polymerases"/>
    <property type="match status" value="1"/>
</dbReference>
<name>A0A8B6C7W8_MYTGA</name>
<accession>A0A8B6C7W8</accession>
<dbReference type="OrthoDB" id="6155563at2759"/>
<comment type="caution">
    <text evidence="1">The sequence shown here is derived from an EMBL/GenBank/DDBJ whole genome shotgun (WGS) entry which is preliminary data.</text>
</comment>
<evidence type="ECO:0000313" key="1">
    <source>
        <dbReference type="EMBL" id="VDI01655.1"/>
    </source>
</evidence>
<evidence type="ECO:0008006" key="3">
    <source>
        <dbReference type="Google" id="ProtNLM"/>
    </source>
</evidence>
<dbReference type="AlphaFoldDB" id="A0A8B6C7W8"/>
<dbReference type="Proteomes" id="UP000596742">
    <property type="component" value="Unassembled WGS sequence"/>
</dbReference>
<reference evidence="1" key="1">
    <citation type="submission" date="2018-11" db="EMBL/GenBank/DDBJ databases">
        <authorList>
            <person name="Alioto T."/>
            <person name="Alioto T."/>
        </authorList>
    </citation>
    <scope>NUCLEOTIDE SEQUENCE</scope>
</reference>
<gene>
    <name evidence="1" type="ORF">MGAL_10B050168</name>
</gene>